<organism evidence="1 2">
    <name type="scientific">Okeania hirsuta</name>
    <dbReference type="NCBI Taxonomy" id="1458930"/>
    <lineage>
        <taxon>Bacteria</taxon>
        <taxon>Bacillati</taxon>
        <taxon>Cyanobacteriota</taxon>
        <taxon>Cyanophyceae</taxon>
        <taxon>Oscillatoriophycideae</taxon>
        <taxon>Oscillatoriales</taxon>
        <taxon>Microcoleaceae</taxon>
        <taxon>Okeania</taxon>
    </lineage>
</organism>
<dbReference type="AlphaFoldDB" id="A0A3N6P1C7"/>
<dbReference type="RefSeq" id="WP_124146915.1">
    <property type="nucleotide sequence ID" value="NZ_CAWOKI010000205.1"/>
</dbReference>
<comment type="caution">
    <text evidence="1">The sequence shown here is derived from an EMBL/GenBank/DDBJ whole genome shotgun (WGS) entry which is preliminary data.</text>
</comment>
<gene>
    <name evidence="1" type="ORF">D5R40_27775</name>
</gene>
<sequence length="203" mass="23528">MYSNDREDKVQINLKLTRGKWQRFQVKCKDNDATAFEVLNLFIDLYLGEEIDSNQSILSLSLETKINVAIGKYIGNKLDSYIDKYIEKKLIQEVKEIDDNEALVTPTKNNRLQSIEKENLVFRDKYEYEQSSMTTVIEQKEMTKSLLNDDVEELKTARELGKVLGCSPAYITTLNRLGDLEQRGWKDSGKRQGKAILYQRITT</sequence>
<dbReference type="OrthoDB" id="453049at2"/>
<reference evidence="1 2" key="1">
    <citation type="journal article" date="2018" name="ACS Chem. Biol.">
        <title>Ketoreductase domain dysfunction expands chemodiversity: malyngamide biosynthesis in the cyanobacterium Okeania hirsuta.</title>
        <authorList>
            <person name="Moss N.A."/>
            <person name="Leao T."/>
            <person name="Rankin M."/>
            <person name="McCullough T.M."/>
            <person name="Qu P."/>
            <person name="Korobeynikov A."/>
            <person name="Smith J.L."/>
            <person name="Gerwick L."/>
            <person name="Gerwick W.H."/>
        </authorList>
    </citation>
    <scope>NUCLEOTIDE SEQUENCE [LARGE SCALE GENOMIC DNA]</scope>
    <source>
        <strain evidence="1 2">PAB10Feb10-1</strain>
    </source>
</reference>
<evidence type="ECO:0000313" key="2">
    <source>
        <dbReference type="Proteomes" id="UP000269154"/>
    </source>
</evidence>
<evidence type="ECO:0000313" key="1">
    <source>
        <dbReference type="EMBL" id="RQH27433.1"/>
    </source>
</evidence>
<dbReference type="Proteomes" id="UP000269154">
    <property type="component" value="Unassembled WGS sequence"/>
</dbReference>
<keyword evidence="2" id="KW-1185">Reference proteome</keyword>
<protein>
    <submittedName>
        <fullName evidence="1">Uncharacterized protein</fullName>
    </submittedName>
</protein>
<name>A0A3N6P1C7_9CYAN</name>
<dbReference type="EMBL" id="RCBY01000258">
    <property type="protein sequence ID" value="RQH27433.1"/>
    <property type="molecule type" value="Genomic_DNA"/>
</dbReference>
<proteinExistence type="predicted"/>
<accession>A0A3N6P1C7</accession>